<dbReference type="Pfam" id="PF15299">
    <property type="entry name" value="ALS2CR8"/>
    <property type="match status" value="1"/>
</dbReference>
<evidence type="ECO:0000313" key="1">
    <source>
        <dbReference type="EMBL" id="KAK2560196.1"/>
    </source>
</evidence>
<dbReference type="GO" id="GO:0003700">
    <property type="term" value="F:DNA-binding transcription factor activity"/>
    <property type="evidence" value="ECO:0007669"/>
    <property type="project" value="InterPro"/>
</dbReference>
<evidence type="ECO:0000313" key="2">
    <source>
        <dbReference type="Proteomes" id="UP001249851"/>
    </source>
</evidence>
<dbReference type="EMBL" id="JARQWQ010000037">
    <property type="protein sequence ID" value="KAK2560196.1"/>
    <property type="molecule type" value="Genomic_DNA"/>
</dbReference>
<dbReference type="AlphaFoldDB" id="A0AAD9QFV9"/>
<dbReference type="InterPro" id="IPR029309">
    <property type="entry name" value="CaRF"/>
</dbReference>
<name>A0AAD9QFV9_ACRCE</name>
<keyword evidence="2" id="KW-1185">Reference proteome</keyword>
<reference evidence="1" key="2">
    <citation type="journal article" date="2023" name="Science">
        <title>Genomic signatures of disease resistance in endangered staghorn corals.</title>
        <authorList>
            <person name="Vollmer S.V."/>
            <person name="Selwyn J.D."/>
            <person name="Despard B.A."/>
            <person name="Roesel C.L."/>
        </authorList>
    </citation>
    <scope>NUCLEOTIDE SEQUENCE</scope>
    <source>
        <strain evidence="1">K2</strain>
    </source>
</reference>
<reference evidence="1" key="1">
    <citation type="journal article" date="2023" name="G3 (Bethesda)">
        <title>Whole genome assembly and annotation of the endangered Caribbean coral Acropora cervicornis.</title>
        <authorList>
            <person name="Selwyn J.D."/>
            <person name="Vollmer S.V."/>
        </authorList>
    </citation>
    <scope>NUCLEOTIDE SEQUENCE</scope>
    <source>
        <strain evidence="1">K2</strain>
    </source>
</reference>
<comment type="caution">
    <text evidence="1">The sequence shown here is derived from an EMBL/GenBank/DDBJ whole genome shotgun (WGS) entry which is preliminary data.</text>
</comment>
<sequence length="124" mass="14135">MNSSPPTDHMNADSSCPENTWQQIFKSYSNQHHGFVDSIEQTMVLLKKYELETTTKFSCYKSDKLFRSGGDRVPLDGIPCMTIGSKILDCQHGPDRKKNAKDKIHRQSQTGAITQRMWISEIIV</sequence>
<accession>A0AAD9QFV9</accession>
<dbReference type="Proteomes" id="UP001249851">
    <property type="component" value="Unassembled WGS sequence"/>
</dbReference>
<protein>
    <submittedName>
        <fullName evidence="1">Uncharacterized protein</fullName>
    </submittedName>
</protein>
<dbReference type="PANTHER" id="PTHR47456">
    <property type="entry name" value="PHD-TYPE DOMAIN-CONTAINING PROTEIN"/>
    <property type="match status" value="1"/>
</dbReference>
<organism evidence="1 2">
    <name type="scientific">Acropora cervicornis</name>
    <name type="common">Staghorn coral</name>
    <dbReference type="NCBI Taxonomy" id="6130"/>
    <lineage>
        <taxon>Eukaryota</taxon>
        <taxon>Metazoa</taxon>
        <taxon>Cnidaria</taxon>
        <taxon>Anthozoa</taxon>
        <taxon>Hexacorallia</taxon>
        <taxon>Scleractinia</taxon>
        <taxon>Astrocoeniina</taxon>
        <taxon>Acroporidae</taxon>
        <taxon>Acropora</taxon>
    </lineage>
</organism>
<gene>
    <name evidence="1" type="ORF">P5673_017176</name>
</gene>
<proteinExistence type="predicted"/>